<protein>
    <submittedName>
        <fullName evidence="2">Uncharacterized protein</fullName>
    </submittedName>
</protein>
<proteinExistence type="predicted"/>
<gene>
    <name evidence="2" type="ORF">Slati_0727000</name>
</gene>
<reference evidence="2" key="1">
    <citation type="submission" date="2020-06" db="EMBL/GenBank/DDBJ databases">
        <authorList>
            <person name="Li T."/>
            <person name="Hu X."/>
            <person name="Zhang T."/>
            <person name="Song X."/>
            <person name="Zhang H."/>
            <person name="Dai N."/>
            <person name="Sheng W."/>
            <person name="Hou X."/>
            <person name="Wei L."/>
        </authorList>
    </citation>
    <scope>NUCLEOTIDE SEQUENCE</scope>
    <source>
        <strain evidence="2">KEN1</strain>
        <tissue evidence="2">Leaf</tissue>
    </source>
</reference>
<organism evidence="2">
    <name type="scientific">Sesamum latifolium</name>
    <dbReference type="NCBI Taxonomy" id="2727402"/>
    <lineage>
        <taxon>Eukaryota</taxon>
        <taxon>Viridiplantae</taxon>
        <taxon>Streptophyta</taxon>
        <taxon>Embryophyta</taxon>
        <taxon>Tracheophyta</taxon>
        <taxon>Spermatophyta</taxon>
        <taxon>Magnoliopsida</taxon>
        <taxon>eudicotyledons</taxon>
        <taxon>Gunneridae</taxon>
        <taxon>Pentapetalae</taxon>
        <taxon>asterids</taxon>
        <taxon>lamiids</taxon>
        <taxon>Lamiales</taxon>
        <taxon>Pedaliaceae</taxon>
        <taxon>Sesamum</taxon>
    </lineage>
</organism>
<evidence type="ECO:0000313" key="2">
    <source>
        <dbReference type="EMBL" id="KAL0460998.1"/>
    </source>
</evidence>
<sequence length="75" mass="8049">MADIYQEQGEIVGNGNDISREDIQAAIAKTAELRALHAALMQGSSPASLRFPSASPVSRHSPHLSAQDYPVLPHQ</sequence>
<dbReference type="EMBL" id="JACGWN010000002">
    <property type="protein sequence ID" value="KAL0460998.1"/>
    <property type="molecule type" value="Genomic_DNA"/>
</dbReference>
<evidence type="ECO:0000256" key="1">
    <source>
        <dbReference type="SAM" id="MobiDB-lite"/>
    </source>
</evidence>
<reference evidence="2" key="2">
    <citation type="journal article" date="2024" name="Plant">
        <title>Genomic evolution and insights into agronomic trait innovations of Sesamum species.</title>
        <authorList>
            <person name="Miao H."/>
            <person name="Wang L."/>
            <person name="Qu L."/>
            <person name="Liu H."/>
            <person name="Sun Y."/>
            <person name="Le M."/>
            <person name="Wang Q."/>
            <person name="Wei S."/>
            <person name="Zheng Y."/>
            <person name="Lin W."/>
            <person name="Duan Y."/>
            <person name="Cao H."/>
            <person name="Xiong S."/>
            <person name="Wang X."/>
            <person name="Wei L."/>
            <person name="Li C."/>
            <person name="Ma Q."/>
            <person name="Ju M."/>
            <person name="Zhao R."/>
            <person name="Li G."/>
            <person name="Mu C."/>
            <person name="Tian Q."/>
            <person name="Mei H."/>
            <person name="Zhang T."/>
            <person name="Gao T."/>
            <person name="Zhang H."/>
        </authorList>
    </citation>
    <scope>NUCLEOTIDE SEQUENCE</scope>
    <source>
        <strain evidence="2">KEN1</strain>
    </source>
</reference>
<accession>A0AAW2Y5C6</accession>
<name>A0AAW2Y5C6_9LAMI</name>
<dbReference type="AlphaFoldDB" id="A0AAW2Y5C6"/>
<feature type="region of interest" description="Disordered" evidence="1">
    <location>
        <begin position="46"/>
        <end position="75"/>
    </location>
</feature>
<comment type="caution">
    <text evidence="2">The sequence shown here is derived from an EMBL/GenBank/DDBJ whole genome shotgun (WGS) entry which is preliminary data.</text>
</comment>